<proteinExistence type="predicted"/>
<feature type="compositionally biased region" description="Basic and acidic residues" evidence="1">
    <location>
        <begin position="41"/>
        <end position="57"/>
    </location>
</feature>
<feature type="region of interest" description="Disordered" evidence="1">
    <location>
        <begin position="1"/>
        <end position="99"/>
    </location>
</feature>
<dbReference type="RefSeq" id="WP_075637294.1">
    <property type="nucleotide sequence ID" value="NZ_MKIO01000048.1"/>
</dbReference>
<protein>
    <submittedName>
        <fullName evidence="2">Uncharacterized protein</fullName>
    </submittedName>
</protein>
<gene>
    <name evidence="2" type="ORF">BJF92_02520</name>
</gene>
<evidence type="ECO:0000313" key="3">
    <source>
        <dbReference type="Proteomes" id="UP000186143"/>
    </source>
</evidence>
<evidence type="ECO:0000256" key="1">
    <source>
        <dbReference type="SAM" id="MobiDB-lite"/>
    </source>
</evidence>
<organism evidence="2 3">
    <name type="scientific">Xaviernesmea rhizosphaerae</name>
    <dbReference type="NCBI Taxonomy" id="1672749"/>
    <lineage>
        <taxon>Bacteria</taxon>
        <taxon>Pseudomonadati</taxon>
        <taxon>Pseudomonadota</taxon>
        <taxon>Alphaproteobacteria</taxon>
        <taxon>Hyphomicrobiales</taxon>
        <taxon>Rhizobiaceae</taxon>
        <taxon>Rhizobium/Agrobacterium group</taxon>
        <taxon>Xaviernesmea</taxon>
    </lineage>
</organism>
<reference evidence="2 3" key="1">
    <citation type="submission" date="2016-09" db="EMBL/GenBank/DDBJ databases">
        <title>Rhizobium sp. nov., a novel species isolated from the rice rhizosphere.</title>
        <authorList>
            <person name="Zhao J."/>
            <person name="Zhang X."/>
        </authorList>
    </citation>
    <scope>NUCLEOTIDE SEQUENCE [LARGE SCALE GENOMIC DNA]</scope>
    <source>
        <strain evidence="2 3">MH17</strain>
    </source>
</reference>
<dbReference type="OrthoDB" id="8293787at2"/>
<dbReference type="Proteomes" id="UP000186143">
    <property type="component" value="Unassembled WGS sequence"/>
</dbReference>
<feature type="compositionally biased region" description="Basic and acidic residues" evidence="1">
    <location>
        <begin position="1"/>
        <end position="32"/>
    </location>
</feature>
<sequence>MDKSRQIEGADADLRGQDPAEGARDIIDHELARSQGESDDQTEKGASDKKSLEKDSGGKANDTPHPAGPHARPDLTDKSRTPGAGTLAEDSPDTDPGAG</sequence>
<feature type="compositionally biased region" description="Basic and acidic residues" evidence="1">
    <location>
        <begin position="71"/>
        <end position="80"/>
    </location>
</feature>
<name>A0A1Q9AC64_9HYPH</name>
<comment type="caution">
    <text evidence="2">The sequence shown here is derived from an EMBL/GenBank/DDBJ whole genome shotgun (WGS) entry which is preliminary data.</text>
</comment>
<evidence type="ECO:0000313" key="2">
    <source>
        <dbReference type="EMBL" id="OLP52471.1"/>
    </source>
</evidence>
<dbReference type="AlphaFoldDB" id="A0A1Q9AC64"/>
<accession>A0A1Q9AC64</accession>
<dbReference type="EMBL" id="MKIO01000048">
    <property type="protein sequence ID" value="OLP52471.1"/>
    <property type="molecule type" value="Genomic_DNA"/>
</dbReference>